<dbReference type="Proteomes" id="UP000199513">
    <property type="component" value="Unassembled WGS sequence"/>
</dbReference>
<keyword evidence="1" id="KW-1133">Transmembrane helix</keyword>
<dbReference type="OrthoDB" id="674805at2"/>
<evidence type="ECO:0000256" key="1">
    <source>
        <dbReference type="SAM" id="Phobius"/>
    </source>
</evidence>
<proteinExistence type="predicted"/>
<dbReference type="STRING" id="1003.SAMN04488541_102759"/>
<accession>A0A1I2I213</accession>
<evidence type="ECO:0000313" key="2">
    <source>
        <dbReference type="EMBL" id="SFF34966.1"/>
    </source>
</evidence>
<organism evidence="2 3">
    <name type="scientific">Thermoflexibacter ruber</name>
    <dbReference type="NCBI Taxonomy" id="1003"/>
    <lineage>
        <taxon>Bacteria</taxon>
        <taxon>Pseudomonadati</taxon>
        <taxon>Bacteroidota</taxon>
        <taxon>Cytophagia</taxon>
        <taxon>Cytophagales</taxon>
        <taxon>Thermoflexibacteraceae</taxon>
        <taxon>Thermoflexibacter</taxon>
    </lineage>
</organism>
<keyword evidence="1" id="KW-0812">Transmembrane</keyword>
<feature type="transmembrane region" description="Helical" evidence="1">
    <location>
        <begin position="102"/>
        <end position="119"/>
    </location>
</feature>
<name>A0A1I2I213_9BACT</name>
<feature type="transmembrane region" description="Helical" evidence="1">
    <location>
        <begin position="64"/>
        <end position="82"/>
    </location>
</feature>
<dbReference type="RefSeq" id="WP_091548050.1">
    <property type="nucleotide sequence ID" value="NZ_FONY01000027.1"/>
</dbReference>
<reference evidence="2 3" key="1">
    <citation type="submission" date="2016-10" db="EMBL/GenBank/DDBJ databases">
        <authorList>
            <person name="de Groot N.N."/>
        </authorList>
    </citation>
    <scope>NUCLEOTIDE SEQUENCE [LARGE SCALE GENOMIC DNA]</scope>
    <source>
        <strain>GEY</strain>
        <strain evidence="3">DSM 9560</strain>
    </source>
</reference>
<keyword evidence="3" id="KW-1185">Reference proteome</keyword>
<protein>
    <submittedName>
        <fullName evidence="2">Uncharacterized protein</fullName>
    </submittedName>
</protein>
<sequence length="136" mass="15570">MHFLIIWADQHIRTVRQLDALISETYVIAIIILLLFLSIAMLIANSIAYEGGKNPKDPAQRRTWFIVLGLIAPTVFFLFNYLYVKTTIENVALQAKFSHTNVIATVIIFLFYFIIGFLLSKVLKNSKFGTIFPTKK</sequence>
<dbReference type="AlphaFoldDB" id="A0A1I2I213"/>
<gene>
    <name evidence="2" type="ORF">SAMN04488541_102759</name>
</gene>
<evidence type="ECO:0000313" key="3">
    <source>
        <dbReference type="Proteomes" id="UP000199513"/>
    </source>
</evidence>
<feature type="transmembrane region" description="Helical" evidence="1">
    <location>
        <begin position="26"/>
        <end position="44"/>
    </location>
</feature>
<dbReference type="EMBL" id="FONY01000027">
    <property type="protein sequence ID" value="SFF34966.1"/>
    <property type="molecule type" value="Genomic_DNA"/>
</dbReference>
<keyword evidence="1" id="KW-0472">Membrane</keyword>